<organism evidence="1 2">
    <name type="scientific">Prorocentrum cordatum</name>
    <dbReference type="NCBI Taxonomy" id="2364126"/>
    <lineage>
        <taxon>Eukaryota</taxon>
        <taxon>Sar</taxon>
        <taxon>Alveolata</taxon>
        <taxon>Dinophyceae</taxon>
        <taxon>Prorocentrales</taxon>
        <taxon>Prorocentraceae</taxon>
        <taxon>Prorocentrum</taxon>
    </lineage>
</organism>
<evidence type="ECO:0000313" key="2">
    <source>
        <dbReference type="Proteomes" id="UP001189429"/>
    </source>
</evidence>
<reference evidence="1" key="1">
    <citation type="submission" date="2023-10" db="EMBL/GenBank/DDBJ databases">
        <authorList>
            <person name="Chen Y."/>
            <person name="Shah S."/>
            <person name="Dougan E. K."/>
            <person name="Thang M."/>
            <person name="Chan C."/>
        </authorList>
    </citation>
    <scope>NUCLEOTIDE SEQUENCE [LARGE SCALE GENOMIC DNA]</scope>
</reference>
<gene>
    <name evidence="1" type="ORF">PCOR1329_LOCUS54533</name>
</gene>
<accession>A0ABN9V4A2</accession>
<sequence length="143" mass="15113">MEVSLLSNRGIGSDMVLSIRAGTTRRQAPISSARPFRFPKFPSQETPLKIDVLRQVATAYVVQKPGGDQQYKVEFGGDGLAGACLELGIGRVAEGAGAPPAADGEEADERELTAGARCAKEGAAADTWRATSCFRSCRPSCRP</sequence>
<evidence type="ECO:0000313" key="1">
    <source>
        <dbReference type="EMBL" id="CAK0867654.1"/>
    </source>
</evidence>
<name>A0ABN9V4A2_9DINO</name>
<dbReference type="EMBL" id="CAUYUJ010016667">
    <property type="protein sequence ID" value="CAK0867654.1"/>
    <property type="molecule type" value="Genomic_DNA"/>
</dbReference>
<protein>
    <submittedName>
        <fullName evidence="1">Uncharacterized protein</fullName>
    </submittedName>
</protein>
<keyword evidence="2" id="KW-1185">Reference proteome</keyword>
<proteinExistence type="predicted"/>
<dbReference type="Proteomes" id="UP001189429">
    <property type="component" value="Unassembled WGS sequence"/>
</dbReference>
<comment type="caution">
    <text evidence="1">The sequence shown here is derived from an EMBL/GenBank/DDBJ whole genome shotgun (WGS) entry which is preliminary data.</text>
</comment>